<dbReference type="CDD" id="cd07812">
    <property type="entry name" value="SRPBCC"/>
    <property type="match status" value="1"/>
</dbReference>
<keyword evidence="2" id="KW-1185">Reference proteome</keyword>
<dbReference type="InterPro" id="IPR019587">
    <property type="entry name" value="Polyketide_cyclase/dehydratase"/>
</dbReference>
<accession>A0A7W9Q9K4</accession>
<evidence type="ECO:0000313" key="2">
    <source>
        <dbReference type="Proteomes" id="UP000588098"/>
    </source>
</evidence>
<organism evidence="1 2">
    <name type="scientific">Streptomyces zagrosensis</name>
    <dbReference type="NCBI Taxonomy" id="1042984"/>
    <lineage>
        <taxon>Bacteria</taxon>
        <taxon>Bacillati</taxon>
        <taxon>Actinomycetota</taxon>
        <taxon>Actinomycetes</taxon>
        <taxon>Kitasatosporales</taxon>
        <taxon>Streptomycetaceae</taxon>
        <taxon>Streptomyces</taxon>
    </lineage>
</organism>
<comment type="caution">
    <text evidence="1">The sequence shown here is derived from an EMBL/GenBank/DDBJ whole genome shotgun (WGS) entry which is preliminary data.</text>
</comment>
<dbReference type="SUPFAM" id="SSF55961">
    <property type="entry name" value="Bet v1-like"/>
    <property type="match status" value="1"/>
</dbReference>
<dbReference type="InterPro" id="IPR023393">
    <property type="entry name" value="START-like_dom_sf"/>
</dbReference>
<dbReference type="AlphaFoldDB" id="A0A7W9Q9K4"/>
<evidence type="ECO:0000313" key="1">
    <source>
        <dbReference type="EMBL" id="MBB5936155.1"/>
    </source>
</evidence>
<dbReference type="Gene3D" id="3.30.530.20">
    <property type="match status" value="1"/>
</dbReference>
<reference evidence="1 2" key="1">
    <citation type="submission" date="2020-08" db="EMBL/GenBank/DDBJ databases">
        <title>Genomic Encyclopedia of Type Strains, Phase III (KMG-III): the genomes of soil and plant-associated and newly described type strains.</title>
        <authorList>
            <person name="Whitman W."/>
        </authorList>
    </citation>
    <scope>NUCLEOTIDE SEQUENCE [LARGE SCALE GENOMIC DNA]</scope>
    <source>
        <strain evidence="1 2">CECT 8305</strain>
    </source>
</reference>
<proteinExistence type="predicted"/>
<dbReference type="Pfam" id="PF10604">
    <property type="entry name" value="Polyketide_cyc2"/>
    <property type="match status" value="1"/>
</dbReference>
<protein>
    <submittedName>
        <fullName evidence="1">Uncharacterized protein YndB with AHSA1/START domain</fullName>
    </submittedName>
</protein>
<sequence length="151" mass="16805">MAERHVLIQRPPQAVWDVLSDGNLYSQWVVGTHDSKEADPAWPAEGANLRYSIRIGPTTLHNETVVRICEEPHTLELESKAGWLGTARIAIRVRRWATGSLVTLDEHPLSGPGARLHNSVIDAFLQLRHRSMLDRLAKVVESRTPAPAKAP</sequence>
<dbReference type="Proteomes" id="UP000588098">
    <property type="component" value="Unassembled WGS sequence"/>
</dbReference>
<name>A0A7W9Q9K4_9ACTN</name>
<dbReference type="EMBL" id="JACHJL010000007">
    <property type="protein sequence ID" value="MBB5936155.1"/>
    <property type="molecule type" value="Genomic_DNA"/>
</dbReference>
<gene>
    <name evidence="1" type="ORF">FHS42_003230</name>
</gene>
<dbReference type="RefSeq" id="WP_184572784.1">
    <property type="nucleotide sequence ID" value="NZ_JACHJL010000007.1"/>
</dbReference>